<dbReference type="AlphaFoldDB" id="A0A0K8V1G0"/>
<feature type="signal peptide" evidence="7">
    <location>
        <begin position="1"/>
        <end position="19"/>
    </location>
</feature>
<evidence type="ECO:0000256" key="4">
    <source>
        <dbReference type="ARBA" id="ARBA00022729"/>
    </source>
</evidence>
<dbReference type="SMART" id="SM00642">
    <property type="entry name" value="Aamy"/>
    <property type="match status" value="1"/>
</dbReference>
<dbReference type="FunFam" id="3.90.400.10:FF:000001">
    <property type="entry name" value="Maltase A3, isoform A"/>
    <property type="match status" value="1"/>
</dbReference>
<dbReference type="Gene3D" id="3.90.400.10">
    <property type="entry name" value="Oligo-1,6-glucosidase, Domain 2"/>
    <property type="match status" value="1"/>
</dbReference>
<dbReference type="Pfam" id="PF00128">
    <property type="entry name" value="Alpha-amylase"/>
    <property type="match status" value="1"/>
</dbReference>
<accession>A0A0K8V1G0</accession>
<evidence type="ECO:0000256" key="7">
    <source>
        <dbReference type="SAM" id="SignalP"/>
    </source>
</evidence>
<evidence type="ECO:0000259" key="8">
    <source>
        <dbReference type="SMART" id="SM00642"/>
    </source>
</evidence>
<dbReference type="InterPro" id="IPR017853">
    <property type="entry name" value="GH"/>
</dbReference>
<keyword evidence="6" id="KW-0326">Glycosidase</keyword>
<dbReference type="Gene3D" id="2.60.40.1180">
    <property type="entry name" value="Golgi alpha-mannosidase II"/>
    <property type="match status" value="1"/>
</dbReference>
<gene>
    <name evidence="9" type="primary">Mal-A3_15</name>
    <name evidence="9" type="ORF">c0_g1_i1</name>
</gene>
<keyword evidence="5" id="KW-0325">Glycoprotein</keyword>
<evidence type="ECO:0000256" key="6">
    <source>
        <dbReference type="ARBA" id="ARBA00023295"/>
    </source>
</evidence>
<sequence>MRIFFKFLAILTVITTATGADANKAWWKSASFYQIYPRSFKDSDGDGIGDIKGILQQLPYLKEIGVDATWLSPIFTSPMADFGYDVSNFTEIDPMFGTLEDFEALLAKSKEIGLKIILDFVPNHTSDECEWFIKSAQNDPEYSDFYIWHPGKNNSLAPPTNWISVFRGSMWTWNEQRQAYYLHQFHAKQPDLNYNNPKVREAMKNVLRYWVRKGVAGFRVDAVPHIYEVAADAEGNWPDEPRNPNVQDAEDYGYLQHIYTTNQPGTLDVVYEFREVLKELDEELGGDEHVLLTEAYAPINTLMLYYGNGTADSAQIPFNFELISNVNKDSTAYDYSNLIHNWLDNMPAGGVANWVLGNHDQSRIGTRLGKDRIDLINILLKTLPGISVTYQGEEIGMTDVRISWEETVDPQGCQSNPHEYERLTRDPARTPYQWNDEHKAGFTEGDKTWLPLAEDFKLVNVKRERGIANSHLNIYKQLQLLRATRTMREGDAEIKPISENVLGIKRFLSGERTYVVLLNLHDDVETINLNSAFNELTSELEYVLVTAKSIRRKGDKVYADTLTLMPKEAIVLATIA</sequence>
<dbReference type="GO" id="GO:0005975">
    <property type="term" value="P:carbohydrate metabolic process"/>
    <property type="evidence" value="ECO:0007669"/>
    <property type="project" value="InterPro"/>
</dbReference>
<dbReference type="EC" id="3.2.1.20" evidence="3"/>
<dbReference type="InterPro" id="IPR013780">
    <property type="entry name" value="Glyco_hydro_b"/>
</dbReference>
<dbReference type="CDD" id="cd11328">
    <property type="entry name" value="AmyAc_maltase"/>
    <property type="match status" value="1"/>
</dbReference>
<feature type="chain" id="PRO_5005521656" description="alpha-glucosidase" evidence="7">
    <location>
        <begin position="20"/>
        <end position="576"/>
    </location>
</feature>
<organism evidence="9">
    <name type="scientific">Bactrocera latifrons</name>
    <name type="common">Malaysian fruit fly</name>
    <name type="synonym">Chaetodacus latifrons</name>
    <dbReference type="NCBI Taxonomy" id="174628"/>
    <lineage>
        <taxon>Eukaryota</taxon>
        <taxon>Metazoa</taxon>
        <taxon>Ecdysozoa</taxon>
        <taxon>Arthropoda</taxon>
        <taxon>Hexapoda</taxon>
        <taxon>Insecta</taxon>
        <taxon>Pterygota</taxon>
        <taxon>Neoptera</taxon>
        <taxon>Endopterygota</taxon>
        <taxon>Diptera</taxon>
        <taxon>Brachycera</taxon>
        <taxon>Muscomorpha</taxon>
        <taxon>Tephritoidea</taxon>
        <taxon>Tephritidae</taxon>
        <taxon>Bactrocera</taxon>
        <taxon>Bactrocera</taxon>
    </lineage>
</organism>
<evidence type="ECO:0000256" key="1">
    <source>
        <dbReference type="ARBA" id="ARBA00001657"/>
    </source>
</evidence>
<feature type="domain" description="Glycosyl hydrolase family 13 catalytic" evidence="8">
    <location>
        <begin position="34"/>
        <end position="429"/>
    </location>
</feature>
<evidence type="ECO:0000256" key="3">
    <source>
        <dbReference type="ARBA" id="ARBA00012741"/>
    </source>
</evidence>
<dbReference type="OrthoDB" id="1740265at2759"/>
<dbReference type="Gene3D" id="3.20.20.80">
    <property type="entry name" value="Glycosidases"/>
    <property type="match status" value="1"/>
</dbReference>
<keyword evidence="4 7" id="KW-0732">Signal</keyword>
<proteinExistence type="inferred from homology"/>
<keyword evidence="6" id="KW-0378">Hydrolase</keyword>
<evidence type="ECO:0000313" key="9">
    <source>
        <dbReference type="EMBL" id="JAI32633.1"/>
    </source>
</evidence>
<dbReference type="PANTHER" id="PTHR10357">
    <property type="entry name" value="ALPHA-AMYLASE FAMILY MEMBER"/>
    <property type="match status" value="1"/>
</dbReference>
<reference evidence="9" key="1">
    <citation type="submission" date="2015-06" db="EMBL/GenBank/DDBJ databases">
        <authorList>
            <person name="Hoefler B.C."/>
            <person name="Straight P.D."/>
        </authorList>
    </citation>
    <scope>NUCLEOTIDE SEQUENCE</scope>
</reference>
<comment type="catalytic activity">
    <reaction evidence="1">
        <text>Hydrolysis of terminal, non-reducing (1-&gt;4)-linked alpha-D-glucose residues with release of alpha-D-glucose.</text>
        <dbReference type="EC" id="3.2.1.20"/>
    </reaction>
</comment>
<dbReference type="InterPro" id="IPR006047">
    <property type="entry name" value="GH13_cat_dom"/>
</dbReference>
<dbReference type="GO" id="GO:0004558">
    <property type="term" value="F:alpha-1,4-glucosidase activity"/>
    <property type="evidence" value="ECO:0007669"/>
    <property type="project" value="UniProtKB-EC"/>
</dbReference>
<evidence type="ECO:0000256" key="5">
    <source>
        <dbReference type="ARBA" id="ARBA00023180"/>
    </source>
</evidence>
<dbReference type="SUPFAM" id="SSF51445">
    <property type="entry name" value="(Trans)glycosidases"/>
    <property type="match status" value="1"/>
</dbReference>
<comment type="similarity">
    <text evidence="2">Belongs to the glycosyl hydrolase 13 family.</text>
</comment>
<protein>
    <recommendedName>
        <fullName evidence="3">alpha-glucosidase</fullName>
        <ecNumber evidence="3">3.2.1.20</ecNumber>
    </recommendedName>
</protein>
<evidence type="ECO:0000256" key="2">
    <source>
        <dbReference type="ARBA" id="ARBA00008061"/>
    </source>
</evidence>
<dbReference type="InterPro" id="IPR045857">
    <property type="entry name" value="O16G_dom_2"/>
</dbReference>
<dbReference type="EMBL" id="GDHF01019681">
    <property type="protein sequence ID" value="JAI32633.1"/>
    <property type="molecule type" value="Transcribed_RNA"/>
</dbReference>
<name>A0A0K8V1G0_BACLA</name>
<dbReference type="PANTHER" id="PTHR10357:SF234">
    <property type="entry name" value="MALTASE A2-RELATED"/>
    <property type="match status" value="1"/>
</dbReference>